<evidence type="ECO:0000313" key="4">
    <source>
        <dbReference type="Proteomes" id="UP000199534"/>
    </source>
</evidence>
<dbReference type="SUPFAM" id="SSF56214">
    <property type="entry name" value="4'-phosphopantetheinyl transferase"/>
    <property type="match status" value="1"/>
</dbReference>
<evidence type="ECO:0000313" key="3">
    <source>
        <dbReference type="EMBL" id="SFR38273.1"/>
    </source>
</evidence>
<dbReference type="GO" id="GO:0008897">
    <property type="term" value="F:holo-[acyl-carrier-protein] synthase activity"/>
    <property type="evidence" value="ECO:0007669"/>
    <property type="project" value="InterPro"/>
</dbReference>
<dbReference type="Gene3D" id="3.90.470.20">
    <property type="entry name" value="4'-phosphopantetheinyl transferase domain"/>
    <property type="match status" value="1"/>
</dbReference>
<dbReference type="RefSeq" id="WP_092981715.1">
    <property type="nucleotide sequence ID" value="NZ_FOYQ01000001.1"/>
</dbReference>
<keyword evidence="4" id="KW-1185">Reference proteome</keyword>
<dbReference type="STRING" id="400055.SAMN04490243_1370"/>
<accession>A0A1I6G7U5</accession>
<dbReference type="AlphaFoldDB" id="A0A1I6G7U5"/>
<dbReference type="EMBL" id="FOYQ01000001">
    <property type="protein sequence ID" value="SFR38273.1"/>
    <property type="molecule type" value="Genomic_DNA"/>
</dbReference>
<dbReference type="InterPro" id="IPR037143">
    <property type="entry name" value="4-PPantetheinyl_Trfase_dom_sf"/>
</dbReference>
<proteinExistence type="predicted"/>
<dbReference type="InterPro" id="IPR008278">
    <property type="entry name" value="4-PPantetheinyl_Trfase_dom"/>
</dbReference>
<gene>
    <name evidence="3" type="ORF">SAMN04490243_1370</name>
</gene>
<keyword evidence="1 3" id="KW-0808">Transferase</keyword>
<sequence length="210" mass="23835">MPLHQSITPAPQVRAHIWRVTETEADLARGIELRLPCQERLNGMKSGIHRRGFLSIRHLLAVEGYTDQDLYYDSQGKPHLQDGTNISITHSFEFAGVIFSGKQEVGIDIEKQRDKILRIAHKFTPLNEYRSLANDEALIRKLTMVWTAKESIYKVMSQPGLSFLEHIRIADFSMDDPQSTGKATFGANTRGFTTRFLEFEGYTCGYALAD</sequence>
<feature type="domain" description="4'-phosphopantetheinyl transferase" evidence="2">
    <location>
        <begin position="105"/>
        <end position="205"/>
    </location>
</feature>
<dbReference type="GO" id="GO:0000287">
    <property type="term" value="F:magnesium ion binding"/>
    <property type="evidence" value="ECO:0007669"/>
    <property type="project" value="InterPro"/>
</dbReference>
<organism evidence="3 4">
    <name type="scientific">Robiginitalea myxolifaciens</name>
    <dbReference type="NCBI Taxonomy" id="400055"/>
    <lineage>
        <taxon>Bacteria</taxon>
        <taxon>Pseudomonadati</taxon>
        <taxon>Bacteroidota</taxon>
        <taxon>Flavobacteriia</taxon>
        <taxon>Flavobacteriales</taxon>
        <taxon>Flavobacteriaceae</taxon>
        <taxon>Robiginitalea</taxon>
    </lineage>
</organism>
<protein>
    <submittedName>
        <fullName evidence="3">4'-phosphopantetheinyl transferase superfamily protein</fullName>
    </submittedName>
</protein>
<evidence type="ECO:0000256" key="1">
    <source>
        <dbReference type="ARBA" id="ARBA00022679"/>
    </source>
</evidence>
<evidence type="ECO:0000259" key="2">
    <source>
        <dbReference type="Pfam" id="PF01648"/>
    </source>
</evidence>
<name>A0A1I6G7U5_9FLAO</name>
<dbReference type="OrthoDB" id="1190494at2"/>
<reference evidence="3 4" key="1">
    <citation type="submission" date="2016-10" db="EMBL/GenBank/DDBJ databases">
        <authorList>
            <person name="de Groot N.N."/>
        </authorList>
    </citation>
    <scope>NUCLEOTIDE SEQUENCE [LARGE SCALE GENOMIC DNA]</scope>
    <source>
        <strain evidence="3 4">DSM 21019</strain>
    </source>
</reference>
<dbReference type="Pfam" id="PF01648">
    <property type="entry name" value="ACPS"/>
    <property type="match status" value="1"/>
</dbReference>
<dbReference type="Proteomes" id="UP000199534">
    <property type="component" value="Unassembled WGS sequence"/>
</dbReference>